<dbReference type="PANTHER" id="PTHR10357">
    <property type="entry name" value="ALPHA-AMYLASE FAMILY MEMBER"/>
    <property type="match status" value="1"/>
</dbReference>
<accession>A0A1X7KEB5</accession>
<protein>
    <submittedName>
        <fullName evidence="2">Alpha-amylase</fullName>
    </submittedName>
</protein>
<dbReference type="PANTHER" id="PTHR10357:SF209">
    <property type="entry name" value="PERIPLASMIC ALPHA-AMYLASE"/>
    <property type="match status" value="1"/>
</dbReference>
<evidence type="ECO:0000259" key="1">
    <source>
        <dbReference type="SMART" id="SM00642"/>
    </source>
</evidence>
<dbReference type="PROSITE" id="PS51257">
    <property type="entry name" value="PROKAR_LIPOPROTEIN"/>
    <property type="match status" value="1"/>
</dbReference>
<dbReference type="Proteomes" id="UP000193804">
    <property type="component" value="Unassembled WGS sequence"/>
</dbReference>
<evidence type="ECO:0000313" key="3">
    <source>
        <dbReference type="Proteomes" id="UP000193804"/>
    </source>
</evidence>
<dbReference type="SMART" id="SM00642">
    <property type="entry name" value="Aamy"/>
    <property type="match status" value="1"/>
</dbReference>
<reference evidence="3" key="1">
    <citation type="submission" date="2017-04" db="EMBL/GenBank/DDBJ databases">
        <authorList>
            <person name="Varghese N."/>
            <person name="Submissions S."/>
        </authorList>
    </citation>
    <scope>NUCLEOTIDE SEQUENCE [LARGE SCALE GENOMIC DNA]</scope>
    <source>
        <strain evidence="3">DSM 4125</strain>
    </source>
</reference>
<dbReference type="InterPro" id="IPR017853">
    <property type="entry name" value="GH"/>
</dbReference>
<dbReference type="Gene3D" id="3.20.20.80">
    <property type="entry name" value="Glycosidases"/>
    <property type="match status" value="1"/>
</dbReference>
<feature type="domain" description="Glycosyl hydrolase family 13 catalytic" evidence="1">
    <location>
        <begin position="41"/>
        <end position="467"/>
    </location>
</feature>
<dbReference type="EMBL" id="FXAW01000005">
    <property type="protein sequence ID" value="SMG39593.1"/>
    <property type="molecule type" value="Genomic_DNA"/>
</dbReference>
<proteinExistence type="predicted"/>
<gene>
    <name evidence="2" type="ORF">SAMN05661096_02644</name>
</gene>
<dbReference type="RefSeq" id="WP_085517974.1">
    <property type="nucleotide sequence ID" value="NZ_FXAW01000005.1"/>
</dbReference>
<dbReference type="InterPro" id="IPR006047">
    <property type="entry name" value="GH13_cat_dom"/>
</dbReference>
<sequence length="554" mass="63668">MKTAPLLLFFILIFGCNTPHEKKATPKYKAPFMWENAIVYFLLADRFNNGDPSNDYNFGREQDGATLRSFMGGDIQGITQKIKDGYFQDLGVNAIWVNPLVEQIHGSVDEGTGKTYGFHGYWAKDWTALDPNFGSMKDLSELVKTAHENGIRILLDVVMNHTGPVTEQDPIWDGWVRTGPNCTYQDWESTVKCTLVDNLPDILTESEETVELPPHLLDKWEKEGRLEKELAELDEFFERTGYPRAPKYFLIKWITDYIREFGVDGFRVDTVKHTEAGIWGELYAEALKALRDWKSENPEEKLDDLDFYMVGEIYNYSIYDGLNYTYDGDTAVNFFDEGFHSMINFSLKWELKDKHPDKVFATYDSLLNEGELKNKSVLNYLSSHDDGNPYDADRTNVFNTATYLMLTPGAAQIYYGDETARLLNSDAEGDAKLRSLMNWNELEADAKREGYSIKEIHNHWQKLGQFRKNHPAIGAGTHQKISDAPYTFSRKLNINDYDEQVMVVMAENVKEVEVEKVFDENQEVRNFYTGETATVENGKLMFSKDSRLLLLESL</sequence>
<name>A0A1X7KEB5_9BACT</name>
<evidence type="ECO:0000313" key="2">
    <source>
        <dbReference type="EMBL" id="SMG39593.1"/>
    </source>
</evidence>
<dbReference type="OrthoDB" id="9806009at2"/>
<dbReference type="SUPFAM" id="SSF51445">
    <property type="entry name" value="(Trans)glycosidases"/>
    <property type="match status" value="1"/>
</dbReference>
<dbReference type="Pfam" id="PF00128">
    <property type="entry name" value="Alpha-amylase"/>
    <property type="match status" value="1"/>
</dbReference>
<dbReference type="AlphaFoldDB" id="A0A1X7KEB5"/>
<keyword evidence="3" id="KW-1185">Reference proteome</keyword>
<dbReference type="STRING" id="1028.SAMN05661096_02644"/>
<organism evidence="2 3">
    <name type="scientific">Marivirga sericea</name>
    <dbReference type="NCBI Taxonomy" id="1028"/>
    <lineage>
        <taxon>Bacteria</taxon>
        <taxon>Pseudomonadati</taxon>
        <taxon>Bacteroidota</taxon>
        <taxon>Cytophagia</taxon>
        <taxon>Cytophagales</taxon>
        <taxon>Marivirgaceae</taxon>
        <taxon>Marivirga</taxon>
    </lineage>
</organism>
<dbReference type="GO" id="GO:0005975">
    <property type="term" value="P:carbohydrate metabolic process"/>
    <property type="evidence" value="ECO:0007669"/>
    <property type="project" value="InterPro"/>
</dbReference>